<protein>
    <submittedName>
        <fullName evidence="6">AAA family ATPase</fullName>
    </submittedName>
</protein>
<feature type="domain" description="Clp ATPase C-terminal" evidence="5">
    <location>
        <begin position="330"/>
        <end position="422"/>
    </location>
</feature>
<organism evidence="6">
    <name type="scientific">Desulfurivibrio alkaliphilus</name>
    <dbReference type="NCBI Taxonomy" id="427923"/>
    <lineage>
        <taxon>Bacteria</taxon>
        <taxon>Pseudomonadati</taxon>
        <taxon>Thermodesulfobacteriota</taxon>
        <taxon>Desulfobulbia</taxon>
        <taxon>Desulfobulbales</taxon>
        <taxon>Desulfobulbaceae</taxon>
        <taxon>Desulfurivibrio</taxon>
    </lineage>
</organism>
<dbReference type="SUPFAM" id="SSF52540">
    <property type="entry name" value="P-loop containing nucleoside triphosphate hydrolases"/>
    <property type="match status" value="1"/>
</dbReference>
<dbReference type="AlphaFoldDB" id="A0A7C2XHW9"/>
<dbReference type="PANTHER" id="PTHR48102:SF7">
    <property type="entry name" value="ATP-DEPENDENT CLP PROTEASE ATP-BINDING SUBUNIT CLPX-LIKE, MITOCHONDRIAL"/>
    <property type="match status" value="1"/>
</dbReference>
<keyword evidence="3" id="KW-0143">Chaperone</keyword>
<dbReference type="InterPro" id="IPR050052">
    <property type="entry name" value="ATP-dep_Clp_protease_ClpX"/>
</dbReference>
<dbReference type="Gene3D" id="1.10.8.60">
    <property type="match status" value="1"/>
</dbReference>
<dbReference type="Pfam" id="PF10431">
    <property type="entry name" value="ClpB_D2-small"/>
    <property type="match status" value="1"/>
</dbReference>
<dbReference type="GO" id="GO:0051603">
    <property type="term" value="P:proteolysis involved in protein catabolic process"/>
    <property type="evidence" value="ECO:0007669"/>
    <property type="project" value="TreeGrafter"/>
</dbReference>
<gene>
    <name evidence="6" type="ORF">ENN98_08220</name>
</gene>
<name>A0A7C2XHW9_9BACT</name>
<proteinExistence type="predicted"/>
<accession>A0A7C2XHW9</accession>
<evidence type="ECO:0000256" key="2">
    <source>
        <dbReference type="ARBA" id="ARBA00022840"/>
    </source>
</evidence>
<dbReference type="EMBL" id="DSDS01000185">
    <property type="protein sequence ID" value="HET98650.1"/>
    <property type="molecule type" value="Genomic_DNA"/>
</dbReference>
<sequence length="590" mass="65869">MSDKEKGAFPSQKELEREISEYLSNKYGRKVRIVSAGHFPAVDPEDGEKAGAETAERERFRFDLTPEELIAYLDQYVVGQSEAKAVLATKICTHFNRISRSLNRPGAARDDGRNVGRIKNNVLLIGPTGVGKTFLIKLIARHIGVPFVKGDATKFSETGYVGGDVDDLIRDLVREADNDLERARFGIVYLDEVDKIAGGERRGLDVSRSGVQRALLKPMEETEVEMKVPHDPVSMIEAVEHYRLTGKRRRQTVNTRHILFIMSGAFNGLEEIIRRRLQQRSIGFESTVAAAAGGKSGVFLKKVKAEDLVDYGFESEFVGRLPVLAVLDELSEDDLYQILSNPNSSVVVSKKQDFRAYGIELRFEEKALRRLAQLAARERTGARALVSVVERVLLHFERKLPSTDIRHLVVDAGLVDDPAGTLTKLLKDSRQRQRQVKRCADLAAKELQSLVAFIASRLGEYLESRDVLPTPARLEMMAREAQEDDLDPAEVCERFVELVGLINQRADRIAHSFGVDLSFSDEAVDRILARQPRDQATVGEVCDQILGAMEYGLRLLGQRQNAPQLVVTAAGVDAPDQFINQMVSQIFKLD</sequence>
<feature type="domain" description="AAA+ ATPase" evidence="4">
    <location>
        <begin position="118"/>
        <end position="287"/>
    </location>
</feature>
<dbReference type="PANTHER" id="PTHR48102">
    <property type="entry name" value="ATP-DEPENDENT CLP PROTEASE ATP-BINDING SUBUNIT CLPX-LIKE, MITOCHONDRIAL-RELATED"/>
    <property type="match status" value="1"/>
</dbReference>
<dbReference type="Gene3D" id="3.40.50.300">
    <property type="entry name" value="P-loop containing nucleotide triphosphate hydrolases"/>
    <property type="match status" value="1"/>
</dbReference>
<dbReference type="Pfam" id="PF07724">
    <property type="entry name" value="AAA_2"/>
    <property type="match status" value="1"/>
</dbReference>
<dbReference type="InterPro" id="IPR003959">
    <property type="entry name" value="ATPase_AAA_core"/>
</dbReference>
<dbReference type="InterPro" id="IPR019489">
    <property type="entry name" value="Clp_ATPase_C"/>
</dbReference>
<evidence type="ECO:0000313" key="6">
    <source>
        <dbReference type="EMBL" id="HET98650.1"/>
    </source>
</evidence>
<evidence type="ECO:0000256" key="1">
    <source>
        <dbReference type="ARBA" id="ARBA00022741"/>
    </source>
</evidence>
<evidence type="ECO:0000259" key="5">
    <source>
        <dbReference type="SMART" id="SM01086"/>
    </source>
</evidence>
<dbReference type="InterPro" id="IPR027417">
    <property type="entry name" value="P-loop_NTPase"/>
</dbReference>
<comment type="caution">
    <text evidence="6">The sequence shown here is derived from an EMBL/GenBank/DDBJ whole genome shotgun (WGS) entry which is preliminary data.</text>
</comment>
<evidence type="ECO:0000259" key="4">
    <source>
        <dbReference type="SMART" id="SM00382"/>
    </source>
</evidence>
<dbReference type="InterPro" id="IPR003593">
    <property type="entry name" value="AAA+_ATPase"/>
</dbReference>
<evidence type="ECO:0000256" key="3">
    <source>
        <dbReference type="ARBA" id="ARBA00023186"/>
    </source>
</evidence>
<dbReference type="GO" id="GO:0016887">
    <property type="term" value="F:ATP hydrolysis activity"/>
    <property type="evidence" value="ECO:0007669"/>
    <property type="project" value="InterPro"/>
</dbReference>
<reference evidence="6" key="1">
    <citation type="journal article" date="2020" name="mSystems">
        <title>Genome- and Community-Level Interaction Insights into Carbon Utilization and Element Cycling Functions of Hydrothermarchaeota in Hydrothermal Sediment.</title>
        <authorList>
            <person name="Zhou Z."/>
            <person name="Liu Y."/>
            <person name="Xu W."/>
            <person name="Pan J."/>
            <person name="Luo Z.H."/>
            <person name="Li M."/>
        </authorList>
    </citation>
    <scope>NUCLEOTIDE SEQUENCE [LARGE SCALE GENOMIC DNA]</scope>
    <source>
        <strain evidence="6">SpSt-1224</strain>
    </source>
</reference>
<dbReference type="SMART" id="SM00382">
    <property type="entry name" value="AAA"/>
    <property type="match status" value="1"/>
</dbReference>
<dbReference type="GO" id="GO:0005524">
    <property type="term" value="F:ATP binding"/>
    <property type="evidence" value="ECO:0007669"/>
    <property type="project" value="UniProtKB-KW"/>
</dbReference>
<dbReference type="Proteomes" id="UP000885986">
    <property type="component" value="Unassembled WGS sequence"/>
</dbReference>
<keyword evidence="1" id="KW-0547">Nucleotide-binding</keyword>
<keyword evidence="2" id="KW-0067">ATP-binding</keyword>
<dbReference type="SMART" id="SM01086">
    <property type="entry name" value="ClpB_D2-small"/>
    <property type="match status" value="1"/>
</dbReference>